<dbReference type="PANTHER" id="PTHR30614">
    <property type="entry name" value="MEMBRANE COMPONENT OF AMINO ACID ABC TRANSPORTER"/>
    <property type="match status" value="1"/>
</dbReference>
<evidence type="ECO:0000256" key="7">
    <source>
        <dbReference type="ARBA" id="ARBA00022989"/>
    </source>
</evidence>
<evidence type="ECO:0000256" key="5">
    <source>
        <dbReference type="ARBA" id="ARBA00022692"/>
    </source>
</evidence>
<dbReference type="GO" id="GO:0043190">
    <property type="term" value="C:ATP-binding cassette (ABC) transporter complex"/>
    <property type="evidence" value="ECO:0007669"/>
    <property type="project" value="InterPro"/>
</dbReference>
<comment type="caution">
    <text evidence="11">The sequence shown here is derived from an EMBL/GenBank/DDBJ whole genome shotgun (WGS) entry which is preliminary data.</text>
</comment>
<feature type="transmembrane region" description="Helical" evidence="9">
    <location>
        <begin position="20"/>
        <end position="46"/>
    </location>
</feature>
<keyword evidence="4" id="KW-1003">Cell membrane</keyword>
<dbReference type="PANTHER" id="PTHR30614:SF0">
    <property type="entry name" value="L-CYSTINE TRANSPORT SYSTEM PERMEASE PROTEIN TCYL"/>
    <property type="match status" value="1"/>
</dbReference>
<evidence type="ECO:0000313" key="11">
    <source>
        <dbReference type="EMBL" id="KAB0265950.1"/>
    </source>
</evidence>
<dbReference type="AlphaFoldDB" id="A0A5N3P8A8"/>
<dbReference type="OrthoDB" id="9814550at2"/>
<dbReference type="EMBL" id="VCMV01000025">
    <property type="protein sequence ID" value="KAB0265950.1"/>
    <property type="molecule type" value="Genomic_DNA"/>
</dbReference>
<dbReference type="InterPro" id="IPR043429">
    <property type="entry name" value="ArtM/GltK/GlnP/TcyL/YhdX-like"/>
</dbReference>
<feature type="transmembrane region" description="Helical" evidence="9">
    <location>
        <begin position="67"/>
        <end position="85"/>
    </location>
</feature>
<feature type="transmembrane region" description="Helical" evidence="9">
    <location>
        <begin position="185"/>
        <end position="203"/>
    </location>
</feature>
<evidence type="ECO:0000256" key="8">
    <source>
        <dbReference type="ARBA" id="ARBA00023136"/>
    </source>
</evidence>
<keyword evidence="8 9" id="KW-0472">Membrane</keyword>
<keyword evidence="7 9" id="KW-1133">Transmembrane helix</keyword>
<dbReference type="CDD" id="cd06261">
    <property type="entry name" value="TM_PBP2"/>
    <property type="match status" value="1"/>
</dbReference>
<organism evidence="11 12">
    <name type="scientific">Microvirga brassicacearum</name>
    <dbReference type="NCBI Taxonomy" id="2580413"/>
    <lineage>
        <taxon>Bacteria</taxon>
        <taxon>Pseudomonadati</taxon>
        <taxon>Pseudomonadota</taxon>
        <taxon>Alphaproteobacteria</taxon>
        <taxon>Hyphomicrobiales</taxon>
        <taxon>Methylobacteriaceae</taxon>
        <taxon>Microvirga</taxon>
    </lineage>
</organism>
<evidence type="ECO:0000313" key="12">
    <source>
        <dbReference type="Proteomes" id="UP000325684"/>
    </source>
</evidence>
<evidence type="ECO:0000256" key="3">
    <source>
        <dbReference type="ARBA" id="ARBA00022448"/>
    </source>
</evidence>
<keyword evidence="12" id="KW-1185">Reference proteome</keyword>
<protein>
    <submittedName>
        <fullName evidence="11">Amino acid ABC transporter permease</fullName>
    </submittedName>
</protein>
<keyword evidence="5 9" id="KW-0812">Transmembrane</keyword>
<evidence type="ECO:0000256" key="6">
    <source>
        <dbReference type="ARBA" id="ARBA00022970"/>
    </source>
</evidence>
<dbReference type="RefSeq" id="WP_150946289.1">
    <property type="nucleotide sequence ID" value="NZ_VCMV01000025.1"/>
</dbReference>
<evidence type="ECO:0000256" key="2">
    <source>
        <dbReference type="ARBA" id="ARBA00010072"/>
    </source>
</evidence>
<evidence type="ECO:0000256" key="9">
    <source>
        <dbReference type="RuleBase" id="RU363032"/>
    </source>
</evidence>
<gene>
    <name evidence="11" type="ORF">FEZ63_16095</name>
</gene>
<dbReference type="GO" id="GO:0022857">
    <property type="term" value="F:transmembrane transporter activity"/>
    <property type="evidence" value="ECO:0007669"/>
    <property type="project" value="InterPro"/>
</dbReference>
<dbReference type="SUPFAM" id="SSF161098">
    <property type="entry name" value="MetI-like"/>
    <property type="match status" value="1"/>
</dbReference>
<accession>A0A5N3P8A8</accession>
<reference evidence="11 12" key="1">
    <citation type="journal article" date="2019" name="Microorganisms">
        <title>Genome Insights into the Novel Species Microvirga brassicacearum, a Rapeseed Endophyte with Biotechnological Potential.</title>
        <authorList>
            <person name="Jimenez-Gomez A."/>
            <person name="Saati-Santamaria Z."/>
            <person name="Igual J.M."/>
            <person name="Rivas R."/>
            <person name="Mateos P.F."/>
            <person name="Garcia-Fraile P."/>
        </authorList>
    </citation>
    <scope>NUCLEOTIDE SEQUENCE [LARGE SCALE GENOMIC DNA]</scope>
    <source>
        <strain evidence="11 12">CDVBN77</strain>
    </source>
</reference>
<comment type="subcellular location">
    <subcellularLocation>
        <location evidence="1">Cell inner membrane</location>
        <topology evidence="1">Multi-pass membrane protein</topology>
    </subcellularLocation>
    <subcellularLocation>
        <location evidence="9">Cell membrane</location>
        <topology evidence="9">Multi-pass membrane protein</topology>
    </subcellularLocation>
</comment>
<dbReference type="Gene3D" id="1.10.3720.10">
    <property type="entry name" value="MetI-like"/>
    <property type="match status" value="1"/>
</dbReference>
<feature type="domain" description="ABC transmembrane type-1" evidence="10">
    <location>
        <begin position="19"/>
        <end position="207"/>
    </location>
</feature>
<dbReference type="Pfam" id="PF00528">
    <property type="entry name" value="BPD_transp_1"/>
    <property type="match status" value="1"/>
</dbReference>
<keyword evidence="3 9" id="KW-0813">Transport</keyword>
<keyword evidence="6" id="KW-0029">Amino-acid transport</keyword>
<evidence type="ECO:0000256" key="1">
    <source>
        <dbReference type="ARBA" id="ARBA00004429"/>
    </source>
</evidence>
<proteinExistence type="inferred from homology"/>
<dbReference type="InterPro" id="IPR035906">
    <property type="entry name" value="MetI-like_sf"/>
</dbReference>
<comment type="similarity">
    <text evidence="2">Belongs to the binding-protein-dependent transport system permease family. HisMQ subfamily.</text>
</comment>
<evidence type="ECO:0000256" key="4">
    <source>
        <dbReference type="ARBA" id="ARBA00022475"/>
    </source>
</evidence>
<dbReference type="InterPro" id="IPR000515">
    <property type="entry name" value="MetI-like"/>
</dbReference>
<dbReference type="InterPro" id="IPR010065">
    <property type="entry name" value="AA_ABC_transptr_permease_3TM"/>
</dbReference>
<dbReference type="NCBIfam" id="TIGR01726">
    <property type="entry name" value="HEQRo_perm_3TM"/>
    <property type="match status" value="1"/>
</dbReference>
<dbReference type="GO" id="GO:0006865">
    <property type="term" value="P:amino acid transport"/>
    <property type="evidence" value="ECO:0007669"/>
    <property type="project" value="UniProtKB-KW"/>
</dbReference>
<name>A0A5N3P8A8_9HYPH</name>
<evidence type="ECO:0000259" key="10">
    <source>
        <dbReference type="PROSITE" id="PS50928"/>
    </source>
</evidence>
<dbReference type="PROSITE" id="PS50928">
    <property type="entry name" value="ABC_TM1"/>
    <property type="match status" value="1"/>
</dbReference>
<sequence>MQVFLDQVWTARWPLWDGFLLTIEIAAAAIACGTVLGCIVGIQLVFAPTLVRFPFRVYVDVMRGTPLLVLILAAFYIPSVAGLNLSATQAGILALTLFAGAHIGELLRGSLQAIPPGQAEAARSIGLTFPQMLAYVLLPQALRSALPPWINTGVELIKGSSLLSMIGVGELLLKTQEVIGRTFMTIEFYVFAGCLYLITNILLDQVGKTVERYAGGRS</sequence>
<dbReference type="Proteomes" id="UP000325684">
    <property type="component" value="Unassembled WGS sequence"/>
</dbReference>